<reference evidence="3 4" key="1">
    <citation type="submission" date="2017-12" db="EMBL/GenBank/DDBJ databases">
        <title>Complete genome sequence of Herbivorax saccincola GGR1, a novel Cellulosome-producing hydrolytic bacterium in a thermophilic biogas plant, established by Illumina and Nanopore MinION sequencing.</title>
        <authorList>
            <person name="Pechtl A."/>
            <person name="Ruckert C."/>
            <person name="Koeck D.E."/>
            <person name="Maus I."/>
            <person name="Winkler A."/>
            <person name="Kalinowski J."/>
            <person name="Puhler A."/>
            <person name="Schwarz W.W."/>
            <person name="Zverlov V.V."/>
            <person name="Schluter A."/>
            <person name="Liebl W."/>
        </authorList>
    </citation>
    <scope>NUCLEOTIDE SEQUENCE [LARGE SCALE GENOMIC DNA]</scope>
    <source>
        <strain evidence="4">SR1</strain>
    </source>
</reference>
<dbReference type="InterPro" id="IPR000836">
    <property type="entry name" value="PRTase_dom"/>
</dbReference>
<dbReference type="InterPro" id="IPR011214">
    <property type="entry name" value="UCP020967"/>
</dbReference>
<gene>
    <name evidence="3" type="ORF">HVS_08070</name>
</gene>
<dbReference type="RefSeq" id="WP_101300965.1">
    <property type="nucleotide sequence ID" value="NZ_CP025197.1"/>
</dbReference>
<proteinExistence type="predicted"/>
<protein>
    <recommendedName>
        <fullName evidence="5">TRSP domain C terminus to PRTase_2</fullName>
    </recommendedName>
</protein>
<evidence type="ECO:0000313" key="3">
    <source>
        <dbReference type="EMBL" id="AUG57524.1"/>
    </source>
</evidence>
<sequence>MKTNLLQTFLQKKKFEIVNGLTIDIDVSKNPYNIPIENLFSMAMRINTKRRFLFVSSVLGKHLAVDPFIPMLTGTALAIRFLKKIYNIESLVEKDVIEALKTGQNLKETYKKVISSRIVPPEKLIFVGFAETATALGHSMFEFFSDNSFYIHTTRENIQDINPSISFEEEHSHATSHRLYDCSDVLKSSKGSVIIVDDEITTGKTLYNIISSMDKYSKRKKYIIASILDWRSEESKKLFYHLEKKLGIEITFISLLSGEFSVNEDLYAINAFIDEINLKNPDAKSDSNDINHSINKVNFIDEPEIIKLSLKDFKLDTLNYTSTHSYEENNNSCYLSSTGRFGIVSSLWNDTEEKIKKAGGYLKSIRKGKRILCLGTEEFMHIPMKIASYMGDGVKFHSTTRSPIYPINKENYAIKSAIKFKSPNEVGVPNYIYNIPVNYYDELYIFFERNFDDKTLEPLLTKLKLTKIPRIYVVNLV</sequence>
<dbReference type="Pfam" id="PF12500">
    <property type="entry name" value="TRSP"/>
    <property type="match status" value="1"/>
</dbReference>
<dbReference type="KEGG" id="hsc:HVS_08070"/>
<dbReference type="AlphaFoldDB" id="A0A2K9EBI4"/>
<dbReference type="PIRSF" id="PIRSF020967">
    <property type="entry name" value="UCP020967"/>
    <property type="match status" value="1"/>
</dbReference>
<feature type="domain" description="Orotate phosphoribosyltransferase-like" evidence="2">
    <location>
        <begin position="39"/>
        <end position="259"/>
    </location>
</feature>
<evidence type="ECO:0000259" key="1">
    <source>
        <dbReference type="Pfam" id="PF12500"/>
    </source>
</evidence>
<evidence type="ECO:0000313" key="4">
    <source>
        <dbReference type="Proteomes" id="UP000233534"/>
    </source>
</evidence>
<evidence type="ECO:0000259" key="2">
    <source>
        <dbReference type="Pfam" id="PF15609"/>
    </source>
</evidence>
<dbReference type="SUPFAM" id="SSF53271">
    <property type="entry name" value="PRTase-like"/>
    <property type="match status" value="1"/>
</dbReference>
<organism evidence="3 4">
    <name type="scientific">Acetivibrio saccincola</name>
    <dbReference type="NCBI Taxonomy" id="1677857"/>
    <lineage>
        <taxon>Bacteria</taxon>
        <taxon>Bacillati</taxon>
        <taxon>Bacillota</taxon>
        <taxon>Clostridia</taxon>
        <taxon>Eubacteriales</taxon>
        <taxon>Oscillospiraceae</taxon>
        <taxon>Acetivibrio</taxon>
    </lineage>
</organism>
<dbReference type="CDD" id="cd06223">
    <property type="entry name" value="PRTases_typeI"/>
    <property type="match status" value="1"/>
</dbReference>
<feature type="domain" description="TRSP" evidence="1">
    <location>
        <begin position="338"/>
        <end position="463"/>
    </location>
</feature>
<dbReference type="InterPro" id="IPR029057">
    <property type="entry name" value="PRTase-like"/>
</dbReference>
<dbReference type="EMBL" id="CP025197">
    <property type="protein sequence ID" value="AUG57524.1"/>
    <property type="molecule type" value="Genomic_DNA"/>
</dbReference>
<name>A0A2K9EBI4_9FIRM</name>
<dbReference type="Proteomes" id="UP000233534">
    <property type="component" value="Chromosome"/>
</dbReference>
<dbReference type="Pfam" id="PF15609">
    <property type="entry name" value="PRTase_2"/>
    <property type="match status" value="1"/>
</dbReference>
<accession>A0A2K9EBI4</accession>
<evidence type="ECO:0008006" key="5">
    <source>
        <dbReference type="Google" id="ProtNLM"/>
    </source>
</evidence>
<keyword evidence="4" id="KW-1185">Reference proteome</keyword>
<dbReference type="InterPro" id="IPR041688">
    <property type="entry name" value="PRTase_2"/>
</dbReference>
<dbReference type="Gene3D" id="3.40.50.2020">
    <property type="match status" value="1"/>
</dbReference>
<dbReference type="InterPro" id="IPR022537">
    <property type="entry name" value="TRSP_dom"/>
</dbReference>